<gene>
    <name evidence="3" type="ordered locus">RPB_0894</name>
</gene>
<dbReference type="PANTHER" id="PTHR32063:SF77">
    <property type="entry name" value="ACR FAMILY TRANSPORT PROTEIN"/>
    <property type="match status" value="1"/>
</dbReference>
<accession>Q2J1Q5</accession>
<dbReference type="PANTHER" id="PTHR32063">
    <property type="match status" value="1"/>
</dbReference>
<dbReference type="HOGENOM" id="CLU_002755_1_2_5"/>
<dbReference type="PRINTS" id="PR00702">
    <property type="entry name" value="ACRIFLAVINRP"/>
</dbReference>
<dbReference type="Pfam" id="PF00873">
    <property type="entry name" value="ACR_tran"/>
    <property type="match status" value="1"/>
</dbReference>
<keyword evidence="2" id="KW-0472">Membrane</keyword>
<dbReference type="KEGG" id="rpb:RPB_0894"/>
<keyword evidence="2" id="KW-1133">Transmembrane helix</keyword>
<feature type="transmembrane region" description="Helical" evidence="2">
    <location>
        <begin position="871"/>
        <end position="892"/>
    </location>
</feature>
<dbReference type="GO" id="GO:0042910">
    <property type="term" value="F:xenobiotic transmembrane transporter activity"/>
    <property type="evidence" value="ECO:0007669"/>
    <property type="project" value="TreeGrafter"/>
</dbReference>
<feature type="transmembrane region" description="Helical" evidence="2">
    <location>
        <begin position="360"/>
        <end position="377"/>
    </location>
</feature>
<dbReference type="InterPro" id="IPR001036">
    <property type="entry name" value="Acrflvin-R"/>
</dbReference>
<feature type="transmembrane region" description="Helical" evidence="2">
    <location>
        <begin position="471"/>
        <end position="490"/>
    </location>
</feature>
<dbReference type="AlphaFoldDB" id="Q2J1Q5"/>
<dbReference type="eggNOG" id="COG0841">
    <property type="taxonomic scope" value="Bacteria"/>
</dbReference>
<feature type="region of interest" description="Disordered" evidence="1">
    <location>
        <begin position="1019"/>
        <end position="1060"/>
    </location>
</feature>
<dbReference type="OrthoDB" id="9806532at2"/>
<feature type="transmembrane region" description="Helical" evidence="2">
    <location>
        <begin position="898"/>
        <end position="925"/>
    </location>
</feature>
<feature type="transmembrane region" description="Helical" evidence="2">
    <location>
        <begin position="946"/>
        <end position="968"/>
    </location>
</feature>
<name>Q2J1Q5_RHOP2</name>
<feature type="transmembrane region" description="Helical" evidence="2">
    <location>
        <begin position="518"/>
        <end position="539"/>
    </location>
</feature>
<dbReference type="Gene3D" id="3.30.70.1430">
    <property type="entry name" value="Multidrug efflux transporter AcrB pore domain"/>
    <property type="match status" value="2"/>
</dbReference>
<feature type="transmembrane region" description="Helical" evidence="2">
    <location>
        <begin position="333"/>
        <end position="353"/>
    </location>
</feature>
<feature type="transmembrane region" description="Helical" evidence="2">
    <location>
        <begin position="431"/>
        <end position="451"/>
    </location>
</feature>
<organism evidence="3 4">
    <name type="scientific">Rhodopseudomonas palustris (strain HaA2)</name>
    <dbReference type="NCBI Taxonomy" id="316058"/>
    <lineage>
        <taxon>Bacteria</taxon>
        <taxon>Pseudomonadati</taxon>
        <taxon>Pseudomonadota</taxon>
        <taxon>Alphaproteobacteria</taxon>
        <taxon>Hyphomicrobiales</taxon>
        <taxon>Nitrobacteraceae</taxon>
        <taxon>Rhodopseudomonas</taxon>
    </lineage>
</organism>
<evidence type="ECO:0000256" key="2">
    <source>
        <dbReference type="SAM" id="Phobius"/>
    </source>
</evidence>
<dbReference type="EMBL" id="CP000250">
    <property type="protein sequence ID" value="ABD05605.1"/>
    <property type="molecule type" value="Genomic_DNA"/>
</dbReference>
<feature type="compositionally biased region" description="Low complexity" evidence="1">
    <location>
        <begin position="1040"/>
        <end position="1051"/>
    </location>
</feature>
<keyword evidence="2" id="KW-0812">Transmembrane</keyword>
<reference evidence="3 4" key="1">
    <citation type="submission" date="2006-01" db="EMBL/GenBank/DDBJ databases">
        <title>Complete sequence of Rhodopseudomonas palustris HaA2.</title>
        <authorList>
            <consortium name="US DOE Joint Genome Institute"/>
            <person name="Copeland A."/>
            <person name="Lucas S."/>
            <person name="Lapidus A."/>
            <person name="Barry K."/>
            <person name="Detter J.C."/>
            <person name="Glavina T."/>
            <person name="Hammon N."/>
            <person name="Israni S."/>
            <person name="Pitluck S."/>
            <person name="Chain P."/>
            <person name="Malfatti S."/>
            <person name="Shin M."/>
            <person name="Vergez L."/>
            <person name="Schmutz J."/>
            <person name="Larimer F."/>
            <person name="Land M."/>
            <person name="Hauser L."/>
            <person name="Pelletier D.A."/>
            <person name="Kyrpides N."/>
            <person name="Anderson I."/>
            <person name="Oda Y."/>
            <person name="Harwood C.S."/>
            <person name="Richardson P."/>
        </authorList>
    </citation>
    <scope>NUCLEOTIDE SEQUENCE [LARGE SCALE GENOMIC DNA]</scope>
    <source>
        <strain evidence="3 4">HaA2</strain>
    </source>
</reference>
<feature type="compositionally biased region" description="Pro residues" evidence="1">
    <location>
        <begin position="1028"/>
        <end position="1039"/>
    </location>
</feature>
<protein>
    <submittedName>
        <fullName evidence="3">Acriflavin resistance protein</fullName>
    </submittedName>
</protein>
<evidence type="ECO:0000313" key="4">
    <source>
        <dbReference type="Proteomes" id="UP000008809"/>
    </source>
</evidence>
<feature type="transmembrane region" description="Helical" evidence="2">
    <location>
        <begin position="845"/>
        <end position="864"/>
    </location>
</feature>
<dbReference type="SUPFAM" id="SSF82693">
    <property type="entry name" value="Multidrug efflux transporter AcrB pore domain, PN1, PN2, PC1 and PC2 subdomains"/>
    <property type="match status" value="3"/>
</dbReference>
<dbReference type="Proteomes" id="UP000008809">
    <property type="component" value="Chromosome"/>
</dbReference>
<dbReference type="GO" id="GO:0005886">
    <property type="term" value="C:plasma membrane"/>
    <property type="evidence" value="ECO:0007669"/>
    <property type="project" value="TreeGrafter"/>
</dbReference>
<proteinExistence type="predicted"/>
<keyword evidence="4" id="KW-1185">Reference proteome</keyword>
<feature type="transmembrane region" description="Helical" evidence="2">
    <location>
        <begin position="12"/>
        <end position="31"/>
    </location>
</feature>
<evidence type="ECO:0000313" key="3">
    <source>
        <dbReference type="EMBL" id="ABD05605.1"/>
    </source>
</evidence>
<dbReference type="Gene3D" id="3.30.2090.10">
    <property type="entry name" value="Multidrug efflux transporter AcrB TolC docking domain, DN and DC subdomains"/>
    <property type="match status" value="2"/>
</dbReference>
<dbReference type="RefSeq" id="WP_011439794.1">
    <property type="nucleotide sequence ID" value="NC_007778.1"/>
</dbReference>
<dbReference type="Gene3D" id="1.20.1640.10">
    <property type="entry name" value="Multidrug efflux transporter AcrB transmembrane domain"/>
    <property type="match status" value="2"/>
</dbReference>
<dbReference type="InterPro" id="IPR027463">
    <property type="entry name" value="AcrB_DN_DC_subdom"/>
</dbReference>
<dbReference type="STRING" id="316058.RPB_0894"/>
<dbReference type="Gene3D" id="3.30.70.1320">
    <property type="entry name" value="Multidrug efflux transporter AcrB pore domain like"/>
    <property type="match status" value="1"/>
</dbReference>
<dbReference type="Gene3D" id="3.30.70.1440">
    <property type="entry name" value="Multidrug efflux transporter AcrB pore domain"/>
    <property type="match status" value="1"/>
</dbReference>
<sequence>MGLNVSSWSIRHPLPSIVFSIILLALGWISFTKLAVTRLPSADIPVISVAVAQFGAAPAELEAQVTKTIEDGVSGVEGVRHIASSITDGLSVTTIQFALETNTDRALNDIKDAITRVRSNLPQNVNEPLIQRVDVIGLPILTYAAISPGKTPEQLSWFVDDVVKRALQGVRGVAQVERIGGVEREILVSLDPDRLKAAGLTALDVSRRLRGTNVDLAGGRAEIGRNDQAIRTLAGAKTLNDLAGTMISLPSGGEIRLDDLGTVTDTIADRRTFARVNGEPVVALGIKRSKGASDVVVAEAVQKRIEALKAQHSDVDLKLIDTSVDYTKGNYEAAISTLFEGAILAVIVVFLFLRDLRATVIAAISLPLSIFPAFWAMDMLGFSLNLVSFLAITLSTGILVDDAIVEIENIVRHMRMGKSPYQAAIEAADEIGLAVIAISLTIIAIFAPASFMSGIAGQFFKQFGITVSVQVFFSLLAARFITPVLAAYFLKNVSHEEKPPGRVLQAYTRMVTWSVKHYYLTVLMGLGVFAASIWSIVLLPQGFLPAQDTARSVMAMELPPGTQIRTTEKTTERIVTLLRQRPEVRSVFVDGGRVPPGIQEVRRASLIINYTPKGDRKITQRDLELAISKDLDQIPDIRYWFLDENGLRAISLVVTGADSNIVNNVAQELAAQMKRIPIISNVISETSLDRPELRIQPRADLAARLGVSTESLSETIRVATIGDVGPALAKFDAGDRLVPIRVQLEDGARGELGVLEQLQVPIFGGRGSVPLSVVADIKFDQGPTSINRYDRERQATVAADLVGNAALGDATKLINDLPVMKSLPKGVRVSPSGDAESLNELSDGFATAISAGLMMVYAVLVLLFGTFLQPITILFSLPLSIGGAIAALLVTGKQLTTPVWIGILMLMGIVTKNAIMLVEFALEAIREGKPREAAMIDAGQKRARPIVMTTIAMVAGMVPSALAFGAGGEFRSPMALAVIGGLIFSTVLSLIFVPAMFMMMDDVGRLFWRFGKLLLTHHGDDEDTGRTPGPPAPPNPTPAPATAAPASVAPAKSLSFWRSK</sequence>
<dbReference type="SUPFAM" id="SSF82866">
    <property type="entry name" value="Multidrug efflux transporter AcrB transmembrane domain"/>
    <property type="match status" value="2"/>
</dbReference>
<dbReference type="SUPFAM" id="SSF82714">
    <property type="entry name" value="Multidrug efflux transporter AcrB TolC docking domain, DN and DC subdomains"/>
    <property type="match status" value="2"/>
</dbReference>
<evidence type="ECO:0000256" key="1">
    <source>
        <dbReference type="SAM" id="MobiDB-lite"/>
    </source>
</evidence>
<feature type="transmembrane region" description="Helical" evidence="2">
    <location>
        <begin position="389"/>
        <end position="411"/>
    </location>
</feature>
<feature type="transmembrane region" description="Helical" evidence="2">
    <location>
        <begin position="974"/>
        <end position="999"/>
    </location>
</feature>